<feature type="region of interest" description="Disordered" evidence="1">
    <location>
        <begin position="65"/>
        <end position="104"/>
    </location>
</feature>
<proteinExistence type="predicted"/>
<dbReference type="EMBL" id="CAKMRJ010000001">
    <property type="protein sequence ID" value="CAH1412389.1"/>
    <property type="molecule type" value="Genomic_DNA"/>
</dbReference>
<sequence length="104" mass="11666">MDTSSTVFKPHQLNHCFSLPITDYHSLHLLCSLRVYHILIYSHFRPFSKLHNFFSDHLTTTTTTLDAAFSPPPSFRAMSAGGGEGDEPDDKPPTLTASFDGLRR</sequence>
<gene>
    <name evidence="2" type="ORF">LVIROSA_LOCUS409</name>
</gene>
<evidence type="ECO:0000313" key="2">
    <source>
        <dbReference type="EMBL" id="CAH1412389.1"/>
    </source>
</evidence>
<reference evidence="2 3" key="1">
    <citation type="submission" date="2022-01" db="EMBL/GenBank/DDBJ databases">
        <authorList>
            <person name="Xiong W."/>
            <person name="Schranz E."/>
        </authorList>
    </citation>
    <scope>NUCLEOTIDE SEQUENCE [LARGE SCALE GENOMIC DNA]</scope>
</reference>
<evidence type="ECO:0000256" key="1">
    <source>
        <dbReference type="SAM" id="MobiDB-lite"/>
    </source>
</evidence>
<name>A0AAU9LA98_9ASTR</name>
<keyword evidence="3" id="KW-1185">Reference proteome</keyword>
<organism evidence="2 3">
    <name type="scientific">Lactuca virosa</name>
    <dbReference type="NCBI Taxonomy" id="75947"/>
    <lineage>
        <taxon>Eukaryota</taxon>
        <taxon>Viridiplantae</taxon>
        <taxon>Streptophyta</taxon>
        <taxon>Embryophyta</taxon>
        <taxon>Tracheophyta</taxon>
        <taxon>Spermatophyta</taxon>
        <taxon>Magnoliopsida</taxon>
        <taxon>eudicotyledons</taxon>
        <taxon>Gunneridae</taxon>
        <taxon>Pentapetalae</taxon>
        <taxon>asterids</taxon>
        <taxon>campanulids</taxon>
        <taxon>Asterales</taxon>
        <taxon>Asteraceae</taxon>
        <taxon>Cichorioideae</taxon>
        <taxon>Cichorieae</taxon>
        <taxon>Lactucinae</taxon>
        <taxon>Lactuca</taxon>
    </lineage>
</organism>
<comment type="caution">
    <text evidence="2">The sequence shown here is derived from an EMBL/GenBank/DDBJ whole genome shotgun (WGS) entry which is preliminary data.</text>
</comment>
<accession>A0AAU9LA98</accession>
<protein>
    <submittedName>
        <fullName evidence="2">Uncharacterized protein</fullName>
    </submittedName>
</protein>
<evidence type="ECO:0000313" key="3">
    <source>
        <dbReference type="Proteomes" id="UP001157418"/>
    </source>
</evidence>
<dbReference type="AlphaFoldDB" id="A0AAU9LA98"/>
<dbReference type="Proteomes" id="UP001157418">
    <property type="component" value="Unassembled WGS sequence"/>
</dbReference>